<proteinExistence type="predicted"/>
<dbReference type="AlphaFoldDB" id="A0A6J7VRI8"/>
<accession>A0A6J7VRI8</accession>
<dbReference type="EMBL" id="CAFBRW010000027">
    <property type="protein sequence ID" value="CAB5112516.1"/>
    <property type="molecule type" value="Genomic_DNA"/>
</dbReference>
<name>A0A6J7VRI8_9ZZZZ</name>
<gene>
    <name evidence="1" type="ORF">UFOPK4424_00241</name>
</gene>
<sequence length="68" mass="7586">MRFAWRAASAFALARFFSSFVVTGAREETIRFDSASLRFGVGRPFLPDPLSVLVMAVTIEPAFFPTRV</sequence>
<organism evidence="1">
    <name type="scientific">freshwater metagenome</name>
    <dbReference type="NCBI Taxonomy" id="449393"/>
    <lineage>
        <taxon>unclassified sequences</taxon>
        <taxon>metagenomes</taxon>
        <taxon>ecological metagenomes</taxon>
    </lineage>
</organism>
<protein>
    <submittedName>
        <fullName evidence="1">Unannotated protein</fullName>
    </submittedName>
</protein>
<reference evidence="1" key="1">
    <citation type="submission" date="2020-05" db="EMBL/GenBank/DDBJ databases">
        <authorList>
            <person name="Chiriac C."/>
            <person name="Salcher M."/>
            <person name="Ghai R."/>
            <person name="Kavagutti S V."/>
        </authorList>
    </citation>
    <scope>NUCLEOTIDE SEQUENCE</scope>
</reference>
<evidence type="ECO:0000313" key="1">
    <source>
        <dbReference type="EMBL" id="CAB5112516.1"/>
    </source>
</evidence>